<evidence type="ECO:0000256" key="8">
    <source>
        <dbReference type="SAM" id="Phobius"/>
    </source>
</evidence>
<protein>
    <submittedName>
        <fullName evidence="10">Threonine/serine exporter family protein</fullName>
    </submittedName>
</protein>
<dbReference type="PANTHER" id="PTHR34390:SF1">
    <property type="entry name" value="SUCCINATE TRANSPORTER SUBUNIT YJJB-RELATED"/>
    <property type="match status" value="1"/>
</dbReference>
<comment type="caution">
    <text evidence="10">The sequence shown here is derived from an EMBL/GenBank/DDBJ whole genome shotgun (WGS) entry which is preliminary data.</text>
</comment>
<keyword evidence="4 8" id="KW-0812">Transmembrane</keyword>
<dbReference type="GO" id="GO:0015744">
    <property type="term" value="P:succinate transport"/>
    <property type="evidence" value="ECO:0007669"/>
    <property type="project" value="TreeGrafter"/>
</dbReference>
<keyword evidence="2" id="KW-1003">Cell membrane</keyword>
<name>A0A940DK09_9BACT</name>
<gene>
    <name evidence="10" type="ORF">IAC51_04755</name>
</gene>
<dbReference type="InterPro" id="IPR024528">
    <property type="entry name" value="ThrE_2"/>
</dbReference>
<organism evidence="10 11">
    <name type="scientific">Candidatus Aphodosoma intestinipullorum</name>
    <dbReference type="NCBI Taxonomy" id="2840674"/>
    <lineage>
        <taxon>Bacteria</taxon>
        <taxon>Pseudomonadati</taxon>
        <taxon>Bacteroidota</taxon>
        <taxon>Bacteroidia</taxon>
        <taxon>Bacteroidales</taxon>
        <taxon>Candidatus Aphodosoma</taxon>
    </lineage>
</organism>
<evidence type="ECO:0000259" key="9">
    <source>
        <dbReference type="Pfam" id="PF12821"/>
    </source>
</evidence>
<dbReference type="PANTHER" id="PTHR34390">
    <property type="entry name" value="UPF0442 PROTEIN YJJB-RELATED"/>
    <property type="match status" value="1"/>
</dbReference>
<proteinExistence type="inferred from homology"/>
<feature type="domain" description="Threonine/Serine exporter ThrE" evidence="9">
    <location>
        <begin position="11"/>
        <end position="149"/>
    </location>
</feature>
<feature type="transmembrane region" description="Helical" evidence="8">
    <location>
        <begin position="87"/>
        <end position="111"/>
    </location>
</feature>
<reference evidence="10" key="2">
    <citation type="journal article" date="2021" name="PeerJ">
        <title>Extensive microbial diversity within the chicken gut microbiome revealed by metagenomics and culture.</title>
        <authorList>
            <person name="Gilroy R."/>
            <person name="Ravi A."/>
            <person name="Getino M."/>
            <person name="Pursley I."/>
            <person name="Horton D.L."/>
            <person name="Alikhan N.F."/>
            <person name="Baker D."/>
            <person name="Gharbi K."/>
            <person name="Hall N."/>
            <person name="Watson M."/>
            <person name="Adriaenssens E.M."/>
            <person name="Foster-Nyarko E."/>
            <person name="Jarju S."/>
            <person name="Secka A."/>
            <person name="Antonio M."/>
            <person name="Oren A."/>
            <person name="Chaudhuri R.R."/>
            <person name="La Ragione R."/>
            <person name="Hildebrand F."/>
            <person name="Pallen M.J."/>
        </authorList>
    </citation>
    <scope>NUCLEOTIDE SEQUENCE</scope>
    <source>
        <strain evidence="10">3924</strain>
    </source>
</reference>
<keyword evidence="6 8" id="KW-0472">Membrane</keyword>
<keyword evidence="5 8" id="KW-1133">Transmembrane helix</keyword>
<dbReference type="GO" id="GO:0005886">
    <property type="term" value="C:plasma membrane"/>
    <property type="evidence" value="ECO:0007669"/>
    <property type="project" value="UniProtKB-SubCell"/>
</dbReference>
<evidence type="ECO:0000256" key="5">
    <source>
        <dbReference type="ARBA" id="ARBA00022989"/>
    </source>
</evidence>
<dbReference type="AlphaFoldDB" id="A0A940DK09"/>
<dbReference type="Pfam" id="PF12821">
    <property type="entry name" value="ThrE_2"/>
    <property type="match status" value="1"/>
</dbReference>
<sequence>MNVVYDLITDGLFAAIAGMGFGAISDPPLKAFPSIGILAALGHALRYALMNYAGIDIASASFCAALLIGFVSLLLGERLRCPMTVLYIPALLPMIPGMYAYRAVFSLIMFMQNIDSPALSGEYMAALQLNATVTVTVIFSLAVGATLPIFLFKERAYSMTREKPRNRK</sequence>
<evidence type="ECO:0000256" key="2">
    <source>
        <dbReference type="ARBA" id="ARBA00022475"/>
    </source>
</evidence>
<feature type="transmembrane region" description="Helical" evidence="8">
    <location>
        <begin position="131"/>
        <end position="152"/>
    </location>
</feature>
<feature type="transmembrane region" description="Helical" evidence="8">
    <location>
        <begin position="55"/>
        <end position="75"/>
    </location>
</feature>
<evidence type="ECO:0000256" key="3">
    <source>
        <dbReference type="ARBA" id="ARBA00022519"/>
    </source>
</evidence>
<accession>A0A940DK09</accession>
<evidence type="ECO:0000256" key="4">
    <source>
        <dbReference type="ARBA" id="ARBA00022692"/>
    </source>
</evidence>
<evidence type="ECO:0000313" key="10">
    <source>
        <dbReference type="EMBL" id="MBO8439943.1"/>
    </source>
</evidence>
<keyword evidence="3" id="KW-0997">Cell inner membrane</keyword>
<evidence type="ECO:0000256" key="1">
    <source>
        <dbReference type="ARBA" id="ARBA00004651"/>
    </source>
</evidence>
<dbReference type="Proteomes" id="UP000712007">
    <property type="component" value="Unassembled WGS sequence"/>
</dbReference>
<evidence type="ECO:0000313" key="11">
    <source>
        <dbReference type="Proteomes" id="UP000712007"/>
    </source>
</evidence>
<dbReference type="InterPro" id="IPR050539">
    <property type="entry name" value="ThrE_Dicarb/AminoAcid_Exp"/>
</dbReference>
<comment type="subcellular location">
    <subcellularLocation>
        <location evidence="1">Cell membrane</location>
        <topology evidence="1">Multi-pass membrane protein</topology>
    </subcellularLocation>
</comment>
<comment type="similarity">
    <text evidence="7">Belongs to the ThrE exporter (TC 2.A.79) family.</text>
</comment>
<feature type="transmembrane region" description="Helical" evidence="8">
    <location>
        <begin position="6"/>
        <end position="24"/>
    </location>
</feature>
<evidence type="ECO:0000256" key="7">
    <source>
        <dbReference type="ARBA" id="ARBA00034125"/>
    </source>
</evidence>
<dbReference type="EMBL" id="JADIMV010000078">
    <property type="protein sequence ID" value="MBO8439943.1"/>
    <property type="molecule type" value="Genomic_DNA"/>
</dbReference>
<reference evidence="10" key="1">
    <citation type="submission" date="2020-10" db="EMBL/GenBank/DDBJ databases">
        <authorList>
            <person name="Gilroy R."/>
        </authorList>
    </citation>
    <scope>NUCLEOTIDE SEQUENCE</scope>
    <source>
        <strain evidence="10">3924</strain>
    </source>
</reference>
<evidence type="ECO:0000256" key="6">
    <source>
        <dbReference type="ARBA" id="ARBA00023136"/>
    </source>
</evidence>